<feature type="transmembrane region" description="Helical" evidence="5">
    <location>
        <begin position="74"/>
        <end position="98"/>
    </location>
</feature>
<feature type="transmembrane region" description="Helical" evidence="5">
    <location>
        <begin position="206"/>
        <end position="230"/>
    </location>
</feature>
<comment type="caution">
    <text evidence="6">The sequence shown here is derived from an EMBL/GenBank/DDBJ whole genome shotgun (WGS) entry which is preliminary data.</text>
</comment>
<feature type="transmembrane region" description="Helical" evidence="5">
    <location>
        <begin position="144"/>
        <end position="165"/>
    </location>
</feature>
<evidence type="ECO:0008006" key="8">
    <source>
        <dbReference type="Google" id="ProtNLM"/>
    </source>
</evidence>
<dbReference type="InterPro" id="IPR011701">
    <property type="entry name" value="MFS"/>
</dbReference>
<protein>
    <recommendedName>
        <fullName evidence="8">Proton-coupled folate transporter</fullName>
    </recommendedName>
</protein>
<keyword evidence="4 5" id="KW-0472">Membrane</keyword>
<feature type="transmembrane region" description="Helical" evidence="5">
    <location>
        <begin position="497"/>
        <end position="516"/>
    </location>
</feature>
<feature type="transmembrane region" description="Helical" evidence="5">
    <location>
        <begin position="430"/>
        <end position="451"/>
    </location>
</feature>
<feature type="transmembrane region" description="Helical" evidence="5">
    <location>
        <begin position="463"/>
        <end position="485"/>
    </location>
</feature>
<dbReference type="AlphaFoldDB" id="A0A8J2P128"/>
<accession>A0A8J2P128</accession>
<organism evidence="6 7">
    <name type="scientific">Allacma fusca</name>
    <dbReference type="NCBI Taxonomy" id="39272"/>
    <lineage>
        <taxon>Eukaryota</taxon>
        <taxon>Metazoa</taxon>
        <taxon>Ecdysozoa</taxon>
        <taxon>Arthropoda</taxon>
        <taxon>Hexapoda</taxon>
        <taxon>Collembola</taxon>
        <taxon>Symphypleona</taxon>
        <taxon>Sminthuridae</taxon>
        <taxon>Allacma</taxon>
    </lineage>
</organism>
<keyword evidence="2 5" id="KW-0812">Transmembrane</keyword>
<reference evidence="6" key="1">
    <citation type="submission" date="2021-06" db="EMBL/GenBank/DDBJ databases">
        <authorList>
            <person name="Hodson N. C."/>
            <person name="Mongue J. A."/>
            <person name="Jaron S. K."/>
        </authorList>
    </citation>
    <scope>NUCLEOTIDE SEQUENCE</scope>
</reference>
<dbReference type="Pfam" id="PF07690">
    <property type="entry name" value="MFS_1"/>
    <property type="match status" value="1"/>
</dbReference>
<evidence type="ECO:0000256" key="2">
    <source>
        <dbReference type="ARBA" id="ARBA00022692"/>
    </source>
</evidence>
<dbReference type="GO" id="GO:0022857">
    <property type="term" value="F:transmembrane transporter activity"/>
    <property type="evidence" value="ECO:0007669"/>
    <property type="project" value="InterPro"/>
</dbReference>
<keyword evidence="7" id="KW-1185">Reference proteome</keyword>
<feature type="transmembrane region" description="Helical" evidence="5">
    <location>
        <begin position="337"/>
        <end position="361"/>
    </location>
</feature>
<feature type="transmembrane region" description="Helical" evidence="5">
    <location>
        <begin position="177"/>
        <end position="200"/>
    </location>
</feature>
<evidence type="ECO:0000256" key="1">
    <source>
        <dbReference type="ARBA" id="ARBA00004141"/>
    </source>
</evidence>
<dbReference type="GO" id="GO:0016020">
    <property type="term" value="C:membrane"/>
    <property type="evidence" value="ECO:0007669"/>
    <property type="project" value="UniProtKB-SubCell"/>
</dbReference>
<evidence type="ECO:0000256" key="5">
    <source>
        <dbReference type="SAM" id="Phobius"/>
    </source>
</evidence>
<dbReference type="EMBL" id="CAJVCH010067137">
    <property type="protein sequence ID" value="CAG7720079.1"/>
    <property type="molecule type" value="Genomic_DNA"/>
</dbReference>
<evidence type="ECO:0000256" key="3">
    <source>
        <dbReference type="ARBA" id="ARBA00022989"/>
    </source>
</evidence>
<keyword evidence="3 5" id="KW-1133">Transmembrane helix</keyword>
<sequence>MLMLMSKEEILNPLFVHQIDDPTQSRSSLRNVLREYIRGGPKVKMAEKRASKGGKVAAVDKVGPTKNEEPLKTLTSFFTVEPVVVFHMSTAIMALMVVQDLLLAKACSVNFGYSDEVCSALKVGEEGKYLQEQANVQKLTGTVIMMRTMLENVFPMVLVCLIGAWSDKYGRKIPLQLVMISFIIQHILLVICAINTSFIGANTVGIISSLIVSLTGNTPCFMMCIFSYVSDTTPKDKMTQKTAITGSSIFLGVVLGMALSGILSKFGFVFIFTLAAVGEAFGFLYLTYGLPNVVRDEKAIKGVSSSQMFTELFNKQHIVDAIGSAFKKRPGNDRIKLLALLLCHALVMAPMMGEQAVIFLFAKYKFNWDAGAFAAFMTYRMISGFLGNFLSMVVLNNKLKLTDPGIGVVSCIFQLLSVIVFAYANSPTAMYIGPVVALLAGSIMAVARSCIFKIVQGNETGKVNALIGSLEALTPLLVTPIYSFVYTNTFEYMPGAFFLLSGVFMVPPILVYTLMLQEKTKGQ</sequence>
<dbReference type="Proteomes" id="UP000708208">
    <property type="component" value="Unassembled WGS sequence"/>
</dbReference>
<comment type="subcellular location">
    <subcellularLocation>
        <location evidence="1">Membrane</location>
        <topology evidence="1">Multi-pass membrane protein</topology>
    </subcellularLocation>
</comment>
<feature type="transmembrane region" description="Helical" evidence="5">
    <location>
        <begin position="373"/>
        <end position="394"/>
    </location>
</feature>
<dbReference type="PANTHER" id="PTHR23507">
    <property type="entry name" value="ZGC:174356"/>
    <property type="match status" value="1"/>
</dbReference>
<feature type="transmembrane region" description="Helical" evidence="5">
    <location>
        <begin position="406"/>
        <end position="424"/>
    </location>
</feature>
<evidence type="ECO:0000256" key="4">
    <source>
        <dbReference type="ARBA" id="ARBA00023136"/>
    </source>
</evidence>
<feature type="transmembrane region" description="Helical" evidence="5">
    <location>
        <begin position="242"/>
        <end position="262"/>
    </location>
</feature>
<proteinExistence type="predicted"/>
<evidence type="ECO:0000313" key="6">
    <source>
        <dbReference type="EMBL" id="CAG7720079.1"/>
    </source>
</evidence>
<gene>
    <name evidence="6" type="ORF">AFUS01_LOCUS9368</name>
</gene>
<feature type="transmembrane region" description="Helical" evidence="5">
    <location>
        <begin position="268"/>
        <end position="288"/>
    </location>
</feature>
<dbReference type="OrthoDB" id="3026777at2759"/>
<name>A0A8J2P128_9HEXA</name>
<dbReference type="PANTHER" id="PTHR23507:SF1">
    <property type="entry name" value="FI18259P1-RELATED"/>
    <property type="match status" value="1"/>
</dbReference>
<evidence type="ECO:0000313" key="7">
    <source>
        <dbReference type="Proteomes" id="UP000708208"/>
    </source>
</evidence>